<proteinExistence type="predicted"/>
<dbReference type="EMBL" id="BMGG01000009">
    <property type="protein sequence ID" value="GGC83033.1"/>
    <property type="molecule type" value="Genomic_DNA"/>
</dbReference>
<protein>
    <submittedName>
        <fullName evidence="1">Uncharacterized protein</fullName>
    </submittedName>
</protein>
<reference evidence="1" key="2">
    <citation type="submission" date="2020-09" db="EMBL/GenBank/DDBJ databases">
        <authorList>
            <person name="Sun Q."/>
            <person name="Zhou Y."/>
        </authorList>
    </citation>
    <scope>NUCLEOTIDE SEQUENCE</scope>
    <source>
        <strain evidence="1">CGMCC 1.12919</strain>
    </source>
</reference>
<dbReference type="Proteomes" id="UP000637002">
    <property type="component" value="Unassembled WGS sequence"/>
</dbReference>
<gene>
    <name evidence="1" type="ORF">GCM10010994_46150</name>
</gene>
<keyword evidence="2" id="KW-1185">Reference proteome</keyword>
<reference evidence="1" key="1">
    <citation type="journal article" date="2014" name="Int. J. Syst. Evol. Microbiol.">
        <title>Complete genome sequence of Corynebacterium casei LMG S-19264T (=DSM 44701T), isolated from a smear-ripened cheese.</title>
        <authorList>
            <consortium name="US DOE Joint Genome Institute (JGI-PGF)"/>
            <person name="Walter F."/>
            <person name="Albersmeier A."/>
            <person name="Kalinowski J."/>
            <person name="Ruckert C."/>
        </authorList>
    </citation>
    <scope>NUCLEOTIDE SEQUENCE</scope>
    <source>
        <strain evidence="1">CGMCC 1.12919</strain>
    </source>
</reference>
<evidence type="ECO:0000313" key="1">
    <source>
        <dbReference type="EMBL" id="GGC83033.1"/>
    </source>
</evidence>
<evidence type="ECO:0000313" key="2">
    <source>
        <dbReference type="Proteomes" id="UP000637002"/>
    </source>
</evidence>
<dbReference type="AlphaFoldDB" id="A0A916XL23"/>
<comment type="caution">
    <text evidence="1">The sequence shown here is derived from an EMBL/GenBank/DDBJ whole genome shotgun (WGS) entry which is preliminary data.</text>
</comment>
<organism evidence="1 2">
    <name type="scientific">Chelatococcus reniformis</name>
    <dbReference type="NCBI Taxonomy" id="1494448"/>
    <lineage>
        <taxon>Bacteria</taxon>
        <taxon>Pseudomonadati</taxon>
        <taxon>Pseudomonadota</taxon>
        <taxon>Alphaproteobacteria</taxon>
        <taxon>Hyphomicrobiales</taxon>
        <taxon>Chelatococcaceae</taxon>
        <taxon>Chelatococcus</taxon>
    </lineage>
</organism>
<sequence>MTATGANVVRIGELELRFLITNRSATMFEFLVPPKARVPAPHNHQEADEIL</sequence>
<accession>A0A916XL23</accession>
<name>A0A916XL23_9HYPH</name>